<dbReference type="AlphaFoldDB" id="A0A4R6YY65"/>
<proteinExistence type="predicted"/>
<name>A0A4R6YY65_9GAMM</name>
<organism evidence="1 2">
    <name type="scientific">Tahibacter aquaticus</name>
    <dbReference type="NCBI Taxonomy" id="520092"/>
    <lineage>
        <taxon>Bacteria</taxon>
        <taxon>Pseudomonadati</taxon>
        <taxon>Pseudomonadota</taxon>
        <taxon>Gammaproteobacteria</taxon>
        <taxon>Lysobacterales</taxon>
        <taxon>Rhodanobacteraceae</taxon>
        <taxon>Tahibacter</taxon>
    </lineage>
</organism>
<evidence type="ECO:0000313" key="1">
    <source>
        <dbReference type="EMBL" id="TDR43902.1"/>
    </source>
</evidence>
<dbReference type="InterPro" id="IPR036280">
    <property type="entry name" value="Multihaem_cyt_sf"/>
</dbReference>
<protein>
    <submittedName>
        <fullName evidence="1">Uncharacterized protein</fullName>
    </submittedName>
</protein>
<sequence>MFGREPHRISGGVRVVTYFRAVVLLAWVVVLSAFAQPAPAVDYTPHGTQPGLLWSIEPADACEGCHRGSSPQDEALLPYNAWSGSMKANAGRDPLFWAALDVANRDIPGVGDFCLRCHAPMAWFEGRVSKTATPGQTVNGENGCMLQGNYDQPDYKGNDYAGINCQYCHRMMPKGPAGQSAAIGSSRLWLDDQTQCTNPDGSTYGGPCRRGPYRYNSGNDPLEPPHGWVQSSFHASAEICGSCHNGDAPETPAGPVNTLILNDGTDTGQIFPLERTYSEWLRSDFADAIFRDRLGDALTTQPALARGENCQDCHMRSSTSPDARACVNNPAGSRQGNLPVHEFVGANTWVPRLIKAKYGGPGQLDRESAFDRTIAWAREMLTDRSADVAVTLDPFVAGQSTLVAKVKVTNLSGHKLPTGYGEGRRMWLNVVARDAANQVVFESAAYDTATAVLSEDSQARIYDIQQGIWDSASSTCKVADALGRKQFHLVLNNCIAKDTRIPPLGFRGGSDPTLRPVGRVYPPTAPGSDRLVNYDLATYAIAVPPGTALPITVKATLKHQIASRDYIEFLQREAALGSIPAENTLCSASPERPFDVGPQNVNRGQYLYDLWNDPALGKSPPEDMRSAAASTGSR</sequence>
<gene>
    <name evidence="1" type="ORF">DFR29_10644</name>
</gene>
<evidence type="ECO:0000313" key="2">
    <source>
        <dbReference type="Proteomes" id="UP000295293"/>
    </source>
</evidence>
<comment type="caution">
    <text evidence="1">The sequence shown here is derived from an EMBL/GenBank/DDBJ whole genome shotgun (WGS) entry which is preliminary data.</text>
</comment>
<dbReference type="SUPFAM" id="SSF48695">
    <property type="entry name" value="Multiheme cytochromes"/>
    <property type="match status" value="1"/>
</dbReference>
<accession>A0A4R6YY65</accession>
<dbReference type="Gene3D" id="1.10.1130.10">
    <property type="entry name" value="Flavocytochrome C3, Chain A"/>
    <property type="match status" value="1"/>
</dbReference>
<dbReference type="EMBL" id="SNZH01000006">
    <property type="protein sequence ID" value="TDR43902.1"/>
    <property type="molecule type" value="Genomic_DNA"/>
</dbReference>
<keyword evidence="2" id="KW-1185">Reference proteome</keyword>
<dbReference type="Proteomes" id="UP000295293">
    <property type="component" value="Unassembled WGS sequence"/>
</dbReference>
<reference evidence="1 2" key="1">
    <citation type="submission" date="2019-03" db="EMBL/GenBank/DDBJ databases">
        <title>Genomic Encyclopedia of Type Strains, Phase IV (KMG-IV): sequencing the most valuable type-strain genomes for metagenomic binning, comparative biology and taxonomic classification.</title>
        <authorList>
            <person name="Goeker M."/>
        </authorList>
    </citation>
    <scope>NUCLEOTIDE SEQUENCE [LARGE SCALE GENOMIC DNA]</scope>
    <source>
        <strain evidence="1 2">DSM 21667</strain>
    </source>
</reference>